<evidence type="ECO:0000313" key="4">
    <source>
        <dbReference type="EMBL" id="BBX96664.1"/>
    </source>
</evidence>
<name>A0A1X1Y7A0_9MYCO</name>
<evidence type="ECO:0000313" key="5">
    <source>
        <dbReference type="Proteomes" id="UP000466396"/>
    </source>
</evidence>
<dbReference type="KEGG" id="mlj:MLAC_19580"/>
<dbReference type="GO" id="GO:0052572">
    <property type="term" value="P:response to host immune response"/>
    <property type="evidence" value="ECO:0007669"/>
    <property type="project" value="TreeGrafter"/>
</dbReference>
<dbReference type="Pfam" id="PF00823">
    <property type="entry name" value="PPE"/>
    <property type="match status" value="1"/>
</dbReference>
<dbReference type="AlphaFoldDB" id="A0A1X1Y7A0"/>
<dbReference type="SUPFAM" id="SSF140459">
    <property type="entry name" value="PE/PPE dimer-like"/>
    <property type="match status" value="1"/>
</dbReference>
<accession>A0A1X1Y7A0</accession>
<dbReference type="Gene3D" id="1.20.1260.20">
    <property type="entry name" value="PPE superfamily"/>
    <property type="match status" value="1"/>
</dbReference>
<evidence type="ECO:0000259" key="2">
    <source>
        <dbReference type="Pfam" id="PF00823"/>
    </source>
</evidence>
<keyword evidence="5" id="KW-1185">Reference proteome</keyword>
<feature type="domain" description="PPE" evidence="2">
    <location>
        <begin position="2"/>
        <end position="164"/>
    </location>
</feature>
<dbReference type="STRING" id="169765.AWC15_20820"/>
<reference evidence="4 5" key="1">
    <citation type="journal article" date="2019" name="Emerg. Microbes Infect.">
        <title>Comprehensive subspecies identification of 175 nontuberculous mycobacteria species based on 7547 genomic profiles.</title>
        <authorList>
            <person name="Matsumoto Y."/>
            <person name="Kinjo T."/>
            <person name="Motooka D."/>
            <person name="Nabeya D."/>
            <person name="Jung N."/>
            <person name="Uechi K."/>
            <person name="Horii T."/>
            <person name="Iida T."/>
            <person name="Fujita J."/>
            <person name="Nakamura S."/>
        </authorList>
    </citation>
    <scope>NUCLEOTIDE SEQUENCE [LARGE SCALE GENOMIC DNA]</scope>
    <source>
        <strain evidence="4 5">JCM 15657</strain>
    </source>
</reference>
<dbReference type="RefSeq" id="WP_085160128.1">
    <property type="nucleotide sequence ID" value="NZ_AP022581.1"/>
</dbReference>
<evidence type="ECO:0000256" key="1">
    <source>
        <dbReference type="ARBA" id="ARBA00010652"/>
    </source>
</evidence>
<dbReference type="OrthoDB" id="4760747at2"/>
<dbReference type="EMBL" id="AP022581">
    <property type="protein sequence ID" value="BBX96664.1"/>
    <property type="molecule type" value="Genomic_DNA"/>
</dbReference>
<dbReference type="InterPro" id="IPR022171">
    <property type="entry name" value="PPE_C"/>
</dbReference>
<organism evidence="4 5">
    <name type="scientific">Mycobacterium lacus</name>
    <dbReference type="NCBI Taxonomy" id="169765"/>
    <lineage>
        <taxon>Bacteria</taxon>
        <taxon>Bacillati</taxon>
        <taxon>Actinomycetota</taxon>
        <taxon>Actinomycetes</taxon>
        <taxon>Mycobacteriales</taxon>
        <taxon>Mycobacteriaceae</taxon>
        <taxon>Mycobacterium</taxon>
    </lineage>
</organism>
<dbReference type="InterPro" id="IPR038332">
    <property type="entry name" value="PPE_sf"/>
</dbReference>
<gene>
    <name evidence="4" type="primary">PPE32_3</name>
    <name evidence="4" type="ORF">MLAC_19580</name>
</gene>
<dbReference type="Pfam" id="PF12484">
    <property type="entry name" value="PPE-SVP"/>
    <property type="match status" value="1"/>
</dbReference>
<dbReference type="FunFam" id="1.20.1260.20:FF:000001">
    <property type="entry name" value="PPE family protein PPE41"/>
    <property type="match status" value="1"/>
</dbReference>
<feature type="domain" description="PPE family C-terminal" evidence="3">
    <location>
        <begin position="308"/>
        <end position="386"/>
    </location>
</feature>
<dbReference type="PANTHER" id="PTHR46766:SF1">
    <property type="entry name" value="GLUTAMINE-RICH PROTEIN 2"/>
    <property type="match status" value="1"/>
</dbReference>
<dbReference type="InterPro" id="IPR000030">
    <property type="entry name" value="PPE_dom"/>
</dbReference>
<comment type="similarity">
    <text evidence="1">Belongs to the mycobacterial PPE family.</text>
</comment>
<protein>
    <submittedName>
        <fullName evidence="4">PPE family protein</fullName>
    </submittedName>
</protein>
<proteinExistence type="inferred from homology"/>
<dbReference type="Proteomes" id="UP000466396">
    <property type="component" value="Chromosome"/>
</dbReference>
<dbReference type="PANTHER" id="PTHR46766">
    <property type="entry name" value="GLUTAMINE-RICH PROTEIN 2"/>
    <property type="match status" value="1"/>
</dbReference>
<evidence type="ECO:0000259" key="3">
    <source>
        <dbReference type="Pfam" id="PF12484"/>
    </source>
</evidence>
<sequence>MDYGLLPPEINSGRMYTGPGAGSLLAAEAAWTGLAAELHAAAAGHRSVISALTSGPWLGPSSASLVAAAAPFVAWLDGSAEQAELAASQAGAAVAAYETAYAATVPPPVIAANRALLAALIATNFFGQNTPAIAGTEAAYFEMWAQDAAAMYGYASAAATATQLTDFAEPAEVANPTGLADQANAVLNAVNNSAQANVQNVLGMVNPRIVDVLKTLSAPIAAKPIDDFLVKNTSLDDMVTLYSKYVVPYVSSAQMGVQVGQSFGQISNGITAMTTFMKGLAPVAKAVEGAAAAGSAATNGAGNVGGVAAGLGKALPLGALSVPPSWAPVNAVTNPPLAALTNAAAAPAAAEGLNTLPIAPFGQLVGSNYGRNLPSYGFKPAVMAKPPAAG</sequence>